<protein>
    <submittedName>
        <fullName evidence="2">Uncharacterized protein</fullName>
    </submittedName>
</protein>
<dbReference type="EMBL" id="JBHSQJ010000093">
    <property type="protein sequence ID" value="MFC5909855.1"/>
    <property type="molecule type" value="Genomic_DNA"/>
</dbReference>
<proteinExistence type="predicted"/>
<name>A0ABW1G551_9ACTN</name>
<sequence>MGSGVGQEVLVGREEEIRRQLDVMERALQALRRELGAQRVPAQEGLVEIPDTDYDPAWWQGADDEGVGCRHERDAS</sequence>
<dbReference type="RefSeq" id="WP_380586019.1">
    <property type="nucleotide sequence ID" value="NZ_JBHSQJ010000093.1"/>
</dbReference>
<reference evidence="3" key="1">
    <citation type="journal article" date="2019" name="Int. J. Syst. Evol. Microbiol.">
        <title>The Global Catalogue of Microorganisms (GCM) 10K type strain sequencing project: providing services to taxonomists for standard genome sequencing and annotation.</title>
        <authorList>
            <consortium name="The Broad Institute Genomics Platform"/>
            <consortium name="The Broad Institute Genome Sequencing Center for Infectious Disease"/>
            <person name="Wu L."/>
            <person name="Ma J."/>
        </authorList>
    </citation>
    <scope>NUCLEOTIDE SEQUENCE [LARGE SCALE GENOMIC DNA]</scope>
    <source>
        <strain evidence="3">JCM 4816</strain>
    </source>
</reference>
<accession>A0ABW1G551</accession>
<gene>
    <name evidence="2" type="ORF">ACFP3V_21900</name>
</gene>
<evidence type="ECO:0000313" key="3">
    <source>
        <dbReference type="Proteomes" id="UP001596174"/>
    </source>
</evidence>
<keyword evidence="3" id="KW-1185">Reference proteome</keyword>
<comment type="caution">
    <text evidence="2">The sequence shown here is derived from an EMBL/GenBank/DDBJ whole genome shotgun (WGS) entry which is preliminary data.</text>
</comment>
<organism evidence="2 3">
    <name type="scientific">Streptacidiphilus monticola</name>
    <dbReference type="NCBI Taxonomy" id="2161674"/>
    <lineage>
        <taxon>Bacteria</taxon>
        <taxon>Bacillati</taxon>
        <taxon>Actinomycetota</taxon>
        <taxon>Actinomycetes</taxon>
        <taxon>Kitasatosporales</taxon>
        <taxon>Streptomycetaceae</taxon>
        <taxon>Streptacidiphilus</taxon>
    </lineage>
</organism>
<feature type="region of interest" description="Disordered" evidence="1">
    <location>
        <begin position="52"/>
        <end position="76"/>
    </location>
</feature>
<dbReference type="Proteomes" id="UP001596174">
    <property type="component" value="Unassembled WGS sequence"/>
</dbReference>
<evidence type="ECO:0000256" key="1">
    <source>
        <dbReference type="SAM" id="MobiDB-lite"/>
    </source>
</evidence>
<evidence type="ECO:0000313" key="2">
    <source>
        <dbReference type="EMBL" id="MFC5909855.1"/>
    </source>
</evidence>
<feature type="compositionally biased region" description="Basic and acidic residues" evidence="1">
    <location>
        <begin position="67"/>
        <end position="76"/>
    </location>
</feature>